<dbReference type="InterPro" id="IPR003741">
    <property type="entry name" value="LUD_dom"/>
</dbReference>
<protein>
    <submittedName>
        <fullName evidence="2">Uncharacterized ACR, YkgG family COG1556</fullName>
    </submittedName>
</protein>
<sequence>MEERILSAEKSLKDNGFDVSLFKTKEEAREALFDSISVDESIGFGGSMTLFEMGLFEDFKERGYEVYWHWKAEDKKEALSKAFNSKIYITSTNALTLDGKLVNIDGSGNRVSSMFYGHERVYIIAGRNKICKDYNDAIERIKNIAAPKNAQRLKVNTPCRFTGKCNDCNSPDRICNVEVIIHKNLPGCNINIYIIDEDLGY</sequence>
<keyword evidence="3" id="KW-1185">Reference proteome</keyword>
<dbReference type="AlphaFoldDB" id="A0A1H2TZ28"/>
<dbReference type="RefSeq" id="WP_093751171.1">
    <property type="nucleotide sequence ID" value="NZ_BSYN01000014.1"/>
</dbReference>
<dbReference type="PANTHER" id="PTHR36179">
    <property type="entry name" value="LUD_DOM DOMAIN-CONTAINING PROTEIN"/>
    <property type="match status" value="1"/>
</dbReference>
<dbReference type="PANTHER" id="PTHR36179:SF2">
    <property type="entry name" value="LUD DOMAIN-CONTAINING PROTEIN"/>
    <property type="match status" value="1"/>
</dbReference>
<name>A0A1H2TZ28_9FIRM</name>
<proteinExistence type="predicted"/>
<dbReference type="OrthoDB" id="9809147at2"/>
<reference evidence="2 3" key="1">
    <citation type="submission" date="2016-10" db="EMBL/GenBank/DDBJ databases">
        <authorList>
            <person name="de Groot N.N."/>
        </authorList>
    </citation>
    <scope>NUCLEOTIDE SEQUENCE [LARGE SCALE GENOMIC DNA]</scope>
    <source>
        <strain evidence="2 3">DSM 23310</strain>
    </source>
</reference>
<evidence type="ECO:0000313" key="3">
    <source>
        <dbReference type="Proteomes" id="UP000198828"/>
    </source>
</evidence>
<gene>
    <name evidence="2" type="ORF">SAMN05660923_00845</name>
</gene>
<dbReference type="Proteomes" id="UP000198828">
    <property type="component" value="Unassembled WGS sequence"/>
</dbReference>
<dbReference type="EMBL" id="FNNG01000002">
    <property type="protein sequence ID" value="SDW49018.1"/>
    <property type="molecule type" value="Genomic_DNA"/>
</dbReference>
<dbReference type="Pfam" id="PF02589">
    <property type="entry name" value="LUD_dom"/>
    <property type="match status" value="1"/>
</dbReference>
<evidence type="ECO:0000313" key="2">
    <source>
        <dbReference type="EMBL" id="SDW49018.1"/>
    </source>
</evidence>
<organism evidence="2 3">
    <name type="scientific">Tepidimicrobium xylanilyticum</name>
    <dbReference type="NCBI Taxonomy" id="1123352"/>
    <lineage>
        <taxon>Bacteria</taxon>
        <taxon>Bacillati</taxon>
        <taxon>Bacillota</taxon>
        <taxon>Tissierellia</taxon>
        <taxon>Tissierellales</taxon>
        <taxon>Tepidimicrobiaceae</taxon>
        <taxon>Tepidimicrobium</taxon>
    </lineage>
</organism>
<evidence type="ECO:0000259" key="1">
    <source>
        <dbReference type="Pfam" id="PF02589"/>
    </source>
</evidence>
<accession>A0A1H2TZ28</accession>
<feature type="domain" description="LUD" evidence="1">
    <location>
        <begin position="8"/>
        <end position="192"/>
    </location>
</feature>